<keyword evidence="2" id="KW-0238">DNA-binding</keyword>
<accession>A0ABQ3GDY8</accession>
<sequence>MGTLARAAALTHFAEVMRQLGGDPDKALRQAGLRPAQLREQDQLIDGTVAAQLLEDAAASTGCESFGLRMAQSRQPSNFGMVSLLLLHQPSLRHVLATLIEHLHLVNESLVIAMEDAGDVVLLRQDFVAPRPMRQSLELAVGVLYRMCETLLHDRWQPQSVRFCHAAPRDASVHKRMFRCRVDFDAEFNGIVCRAADLDVPNPLADPVLVRYAKKMVDAAPVGRATSTGQQVRKAIYLTLPAGNATCARVAQGLGRSLRTLQRELDDEGLSFTALLAEVRSELAQRYVANPRYGIGQISAMLGYGSHSAFTRWFTARFGCAPEAWRAAHMQTRESSLAAAARRPRVR</sequence>
<dbReference type="InterPro" id="IPR032687">
    <property type="entry name" value="AraC-type_N"/>
</dbReference>
<keyword evidence="3" id="KW-0804">Transcription</keyword>
<organism evidence="5 6">
    <name type="scientific">Pseudorhodoferax aquiterrae</name>
    <dbReference type="NCBI Taxonomy" id="747304"/>
    <lineage>
        <taxon>Bacteria</taxon>
        <taxon>Pseudomonadati</taxon>
        <taxon>Pseudomonadota</taxon>
        <taxon>Betaproteobacteria</taxon>
        <taxon>Burkholderiales</taxon>
        <taxon>Comamonadaceae</taxon>
    </lineage>
</organism>
<evidence type="ECO:0000256" key="1">
    <source>
        <dbReference type="ARBA" id="ARBA00023015"/>
    </source>
</evidence>
<keyword evidence="6" id="KW-1185">Reference proteome</keyword>
<reference evidence="6" key="1">
    <citation type="journal article" date="2019" name="Int. J. Syst. Evol. Microbiol.">
        <title>The Global Catalogue of Microorganisms (GCM) 10K type strain sequencing project: providing services to taxonomists for standard genome sequencing and annotation.</title>
        <authorList>
            <consortium name="The Broad Institute Genomics Platform"/>
            <consortium name="The Broad Institute Genome Sequencing Center for Infectious Disease"/>
            <person name="Wu L."/>
            <person name="Ma J."/>
        </authorList>
    </citation>
    <scope>NUCLEOTIDE SEQUENCE [LARGE SCALE GENOMIC DNA]</scope>
    <source>
        <strain evidence="6">KCTC 23314</strain>
    </source>
</reference>
<dbReference type="SMART" id="SM00342">
    <property type="entry name" value="HTH_ARAC"/>
    <property type="match status" value="1"/>
</dbReference>
<dbReference type="EMBL" id="BMYK01000042">
    <property type="protein sequence ID" value="GHD03024.1"/>
    <property type="molecule type" value="Genomic_DNA"/>
</dbReference>
<dbReference type="PROSITE" id="PS01124">
    <property type="entry name" value="HTH_ARAC_FAMILY_2"/>
    <property type="match status" value="1"/>
</dbReference>
<dbReference type="Pfam" id="PF12625">
    <property type="entry name" value="Arabinose_bd"/>
    <property type="match status" value="1"/>
</dbReference>
<evidence type="ECO:0000256" key="2">
    <source>
        <dbReference type="ARBA" id="ARBA00023125"/>
    </source>
</evidence>
<dbReference type="PANTHER" id="PTHR47894:SF4">
    <property type="entry name" value="HTH-TYPE TRANSCRIPTIONAL REGULATOR GADX"/>
    <property type="match status" value="1"/>
</dbReference>
<dbReference type="SUPFAM" id="SSF46689">
    <property type="entry name" value="Homeodomain-like"/>
    <property type="match status" value="1"/>
</dbReference>
<dbReference type="Gene3D" id="1.10.10.60">
    <property type="entry name" value="Homeodomain-like"/>
    <property type="match status" value="1"/>
</dbReference>
<proteinExistence type="predicted"/>
<evidence type="ECO:0000259" key="4">
    <source>
        <dbReference type="PROSITE" id="PS01124"/>
    </source>
</evidence>
<dbReference type="PANTHER" id="PTHR47894">
    <property type="entry name" value="HTH-TYPE TRANSCRIPTIONAL REGULATOR GADX"/>
    <property type="match status" value="1"/>
</dbReference>
<dbReference type="RefSeq" id="WP_189690791.1">
    <property type="nucleotide sequence ID" value="NZ_BMYK01000042.1"/>
</dbReference>
<dbReference type="InterPro" id="IPR009057">
    <property type="entry name" value="Homeodomain-like_sf"/>
</dbReference>
<keyword evidence="1" id="KW-0805">Transcription regulation</keyword>
<dbReference type="InterPro" id="IPR018060">
    <property type="entry name" value="HTH_AraC"/>
</dbReference>
<dbReference type="Proteomes" id="UP000626210">
    <property type="component" value="Unassembled WGS sequence"/>
</dbReference>
<gene>
    <name evidence="5" type="ORF">GCM10007320_62740</name>
</gene>
<dbReference type="Pfam" id="PF12833">
    <property type="entry name" value="HTH_18"/>
    <property type="match status" value="1"/>
</dbReference>
<protein>
    <submittedName>
        <fullName evidence="5">AraC family transcriptional regulator</fullName>
    </submittedName>
</protein>
<comment type="caution">
    <text evidence="5">The sequence shown here is derived from an EMBL/GenBank/DDBJ whole genome shotgun (WGS) entry which is preliminary data.</text>
</comment>
<evidence type="ECO:0000256" key="3">
    <source>
        <dbReference type="ARBA" id="ARBA00023163"/>
    </source>
</evidence>
<name>A0ABQ3GDY8_9BURK</name>
<evidence type="ECO:0000313" key="6">
    <source>
        <dbReference type="Proteomes" id="UP000626210"/>
    </source>
</evidence>
<evidence type="ECO:0000313" key="5">
    <source>
        <dbReference type="EMBL" id="GHD03024.1"/>
    </source>
</evidence>
<feature type="domain" description="HTH araC/xylS-type" evidence="4">
    <location>
        <begin position="230"/>
        <end position="328"/>
    </location>
</feature>